<dbReference type="InterPro" id="IPR003358">
    <property type="entry name" value="tRNA_(Gua-N-7)_MeTrfase_Trmb"/>
</dbReference>
<dbReference type="InterPro" id="IPR029063">
    <property type="entry name" value="SAM-dependent_MTases_sf"/>
</dbReference>
<keyword evidence="5 7" id="KW-0949">S-adenosyl-L-methionine</keyword>
<comment type="catalytic activity">
    <reaction evidence="1 7">
        <text>guanosine(46) in tRNA + S-adenosyl-L-methionine = N(7)-methylguanosine(46) in tRNA + S-adenosyl-L-homocysteine</text>
        <dbReference type="Rhea" id="RHEA:42708"/>
        <dbReference type="Rhea" id="RHEA-COMP:10188"/>
        <dbReference type="Rhea" id="RHEA-COMP:10189"/>
        <dbReference type="ChEBI" id="CHEBI:57856"/>
        <dbReference type="ChEBI" id="CHEBI:59789"/>
        <dbReference type="ChEBI" id="CHEBI:74269"/>
        <dbReference type="ChEBI" id="CHEBI:74480"/>
        <dbReference type="EC" id="2.1.1.33"/>
    </reaction>
</comment>
<feature type="binding site" evidence="7">
    <location>
        <position position="93"/>
    </location>
    <ligand>
        <name>S-adenosyl-L-methionine</name>
        <dbReference type="ChEBI" id="CHEBI:59789"/>
    </ligand>
</feature>
<dbReference type="Gene3D" id="3.40.50.150">
    <property type="entry name" value="Vaccinia Virus protein VP39"/>
    <property type="match status" value="1"/>
</dbReference>
<dbReference type="PANTHER" id="PTHR23417">
    <property type="entry name" value="3-DEOXY-D-MANNO-OCTULOSONIC-ACID TRANSFERASE/TRNA GUANINE-N 7 - -METHYLTRANSFERASE"/>
    <property type="match status" value="1"/>
</dbReference>
<dbReference type="KEGG" id="paca:ID47_11925"/>
<dbReference type="NCBIfam" id="TIGR00091">
    <property type="entry name" value="tRNA (guanosine(46)-N7)-methyltransferase TrmB"/>
    <property type="match status" value="1"/>
</dbReference>
<feature type="binding site" evidence="7">
    <location>
        <position position="120"/>
    </location>
    <ligand>
        <name>S-adenosyl-L-methionine</name>
        <dbReference type="ChEBI" id="CHEBI:59789"/>
    </ligand>
</feature>
<comment type="function">
    <text evidence="2 7">Catalyzes the formation of N(7)-methylguanine at position 46 (m7G46) in tRNA.</text>
</comment>
<reference evidence="8 9" key="1">
    <citation type="submission" date="2014-07" db="EMBL/GenBank/DDBJ databases">
        <title>Comparative genomic insights into amoeba endosymbionts belonging to the families of Holosporaceae and Candidatus Midichloriaceae within Rickettsiales.</title>
        <authorList>
            <person name="Wang Z."/>
            <person name="Wu M."/>
        </authorList>
    </citation>
    <scope>NUCLEOTIDE SEQUENCE [LARGE SCALE GENOMIC DNA]</scope>
    <source>
        <strain evidence="8">PRA3</strain>
    </source>
</reference>
<accession>A0A077AVW4</accession>
<feature type="binding site" evidence="7">
    <location>
        <position position="68"/>
    </location>
    <ligand>
        <name>S-adenosyl-L-methionine</name>
        <dbReference type="ChEBI" id="CHEBI:59789"/>
    </ligand>
</feature>
<dbReference type="UniPathway" id="UPA00989"/>
<evidence type="ECO:0000256" key="3">
    <source>
        <dbReference type="ARBA" id="ARBA00022603"/>
    </source>
</evidence>
<comment type="pathway">
    <text evidence="7">tRNA modification; N(7)-methylguanine-tRNA biosynthesis.</text>
</comment>
<organism evidence="8 9">
    <name type="scientific">Candidatus Odyssella acanthamoebae</name>
    <dbReference type="NCBI Taxonomy" id="91604"/>
    <lineage>
        <taxon>Bacteria</taxon>
        <taxon>Pseudomonadati</taxon>
        <taxon>Pseudomonadota</taxon>
        <taxon>Alphaproteobacteria</taxon>
        <taxon>Holosporales</taxon>
        <taxon>Candidatus Paracaedibacteraceae</taxon>
        <taxon>Candidatus Odyssella</taxon>
    </lineage>
</organism>
<evidence type="ECO:0000256" key="6">
    <source>
        <dbReference type="ARBA" id="ARBA00022694"/>
    </source>
</evidence>
<evidence type="ECO:0000256" key="4">
    <source>
        <dbReference type="ARBA" id="ARBA00022679"/>
    </source>
</evidence>
<dbReference type="GO" id="GO:0008176">
    <property type="term" value="F:tRNA (guanine(46)-N7)-methyltransferase activity"/>
    <property type="evidence" value="ECO:0007669"/>
    <property type="project" value="UniProtKB-UniRule"/>
</dbReference>
<comment type="caution">
    <text evidence="7">Lacks conserved residue(s) required for the propagation of feature annotation.</text>
</comment>
<evidence type="ECO:0000256" key="5">
    <source>
        <dbReference type="ARBA" id="ARBA00022691"/>
    </source>
</evidence>
<proteinExistence type="inferred from homology"/>
<sequence>MTYQNALNNFKMAQHHRKIWGRKIARPLKINQKRLLEEELPSLQLHVDFGKTLNLKELMPGFEGYTLEIGFGGGEHLAWRAQQSPAQAFIGCEPFITGVAGLLGYIEDAELENVRVVIDDARVLLQSLPDAVLDRIFILFPDPWHKKRHHKRRIVSDETIADLSRVLKVGGELVMATDIQDYADWMQDVLSKCPEFLPDQHGRESVYQRPEHWYITRYEQKGINAGRQASYLAYKKQSF</sequence>
<feature type="binding site" evidence="7">
    <location>
        <position position="142"/>
    </location>
    <ligand>
        <name>S-adenosyl-L-methionine</name>
        <dbReference type="ChEBI" id="CHEBI:59789"/>
    </ligand>
</feature>
<protein>
    <recommendedName>
        <fullName evidence="7">tRNA (guanine-N(7)-)-methyltransferase</fullName>
        <ecNumber evidence="7">2.1.1.33</ecNumber>
    </recommendedName>
    <alternativeName>
        <fullName evidence="7">tRNA (guanine(46)-N(7))-methyltransferase</fullName>
    </alternativeName>
    <alternativeName>
        <fullName evidence="7">tRNA(m7G46)-methyltransferase</fullName>
    </alternativeName>
</protein>
<evidence type="ECO:0000256" key="7">
    <source>
        <dbReference type="HAMAP-Rule" id="MF_01057"/>
    </source>
</evidence>
<dbReference type="HAMAP" id="MF_01057">
    <property type="entry name" value="tRNA_methyltr_TrmB"/>
    <property type="match status" value="1"/>
</dbReference>
<dbReference type="EMBL" id="CP008941">
    <property type="protein sequence ID" value="AIK97292.1"/>
    <property type="molecule type" value="Genomic_DNA"/>
</dbReference>
<dbReference type="EC" id="2.1.1.33" evidence="7"/>
<feature type="binding site" evidence="7">
    <location>
        <begin position="216"/>
        <end position="219"/>
    </location>
    <ligand>
        <name>substrate</name>
    </ligand>
</feature>
<name>A0A077AVW4_9PROT</name>
<keyword evidence="3 7" id="KW-0489">Methyltransferase</keyword>
<dbReference type="eggNOG" id="COG0220">
    <property type="taxonomic scope" value="Bacteria"/>
</dbReference>
<dbReference type="SUPFAM" id="SSF53335">
    <property type="entry name" value="S-adenosyl-L-methionine-dependent methyltransferases"/>
    <property type="match status" value="1"/>
</dbReference>
<keyword evidence="9" id="KW-1185">Reference proteome</keyword>
<dbReference type="AlphaFoldDB" id="A0A077AVW4"/>
<feature type="binding site" evidence="7">
    <location>
        <position position="178"/>
    </location>
    <ligand>
        <name>substrate</name>
    </ligand>
</feature>
<gene>
    <name evidence="7" type="primary">trmB</name>
    <name evidence="8" type="ORF">ID47_11925</name>
</gene>
<dbReference type="PROSITE" id="PS51625">
    <property type="entry name" value="SAM_MT_TRMB"/>
    <property type="match status" value="1"/>
</dbReference>
<dbReference type="HOGENOM" id="CLU_050910_0_3_5"/>
<evidence type="ECO:0000256" key="2">
    <source>
        <dbReference type="ARBA" id="ARBA00003015"/>
    </source>
</evidence>
<evidence type="ECO:0000256" key="1">
    <source>
        <dbReference type="ARBA" id="ARBA00000142"/>
    </source>
</evidence>
<feature type="binding site" evidence="7">
    <location>
        <position position="146"/>
    </location>
    <ligand>
        <name>substrate</name>
    </ligand>
</feature>
<dbReference type="Pfam" id="PF02390">
    <property type="entry name" value="Methyltransf_4"/>
    <property type="match status" value="1"/>
</dbReference>
<dbReference type="InterPro" id="IPR055361">
    <property type="entry name" value="tRNA_methyltr_TrmB_bact"/>
</dbReference>
<evidence type="ECO:0000313" key="9">
    <source>
        <dbReference type="Proteomes" id="UP000028926"/>
    </source>
</evidence>
<dbReference type="GO" id="GO:0043527">
    <property type="term" value="C:tRNA methyltransferase complex"/>
    <property type="evidence" value="ECO:0007669"/>
    <property type="project" value="TreeGrafter"/>
</dbReference>
<dbReference type="Proteomes" id="UP000028926">
    <property type="component" value="Chromosome"/>
</dbReference>
<evidence type="ECO:0000313" key="8">
    <source>
        <dbReference type="EMBL" id="AIK97292.1"/>
    </source>
</evidence>
<keyword evidence="4 7" id="KW-0808">Transferase</keyword>
<dbReference type="PANTHER" id="PTHR23417:SF14">
    <property type="entry name" value="PENTACOTRIPEPTIDE-REPEAT REGION OF PRORP DOMAIN-CONTAINING PROTEIN"/>
    <property type="match status" value="1"/>
</dbReference>
<comment type="similarity">
    <text evidence="7">Belongs to the class I-like SAM-binding methyltransferase superfamily. TrmB family.</text>
</comment>
<keyword evidence="6 7" id="KW-0819">tRNA processing</keyword>
<dbReference type="STRING" id="91604.ID47_11925"/>